<sequence>MSIHPIMYHFTKLTKQSFKSFTLTEVLVVLIIIGILILLALPNLMPLITKAKSTEAKIQLQHLYTLQKNYFFEKSRYSTDLTEISFEQQKTVLNGGQANYKIDIIEASTNYFKARATAIVDFDGDGIMNTWEIDSDKIIKEIIPD</sequence>
<protein>
    <submittedName>
        <fullName evidence="2">Type II secretion system protein G (GspG)</fullName>
    </submittedName>
</protein>
<gene>
    <name evidence="2" type="ORF">IQ13_4325</name>
</gene>
<evidence type="ECO:0000313" key="3">
    <source>
        <dbReference type="Proteomes" id="UP000316167"/>
    </source>
</evidence>
<name>A0A562S809_9BACT</name>
<reference evidence="2 3" key="1">
    <citation type="journal article" date="2015" name="Stand. Genomic Sci.">
        <title>Genomic Encyclopedia of Bacterial and Archaeal Type Strains, Phase III: the genomes of soil and plant-associated and newly described type strains.</title>
        <authorList>
            <person name="Whitman W.B."/>
            <person name="Woyke T."/>
            <person name="Klenk H.P."/>
            <person name="Zhou Y."/>
            <person name="Lilburn T.G."/>
            <person name="Beck B.J."/>
            <person name="De Vos P."/>
            <person name="Vandamme P."/>
            <person name="Eisen J.A."/>
            <person name="Garrity G."/>
            <person name="Hugenholtz P."/>
            <person name="Kyrpides N.C."/>
        </authorList>
    </citation>
    <scope>NUCLEOTIDE SEQUENCE [LARGE SCALE GENOMIC DNA]</scope>
    <source>
        <strain evidence="2 3">CGMCC 1.7271</strain>
    </source>
</reference>
<dbReference type="InterPro" id="IPR012902">
    <property type="entry name" value="N_methyl_site"/>
</dbReference>
<dbReference type="Proteomes" id="UP000316167">
    <property type="component" value="Unassembled WGS sequence"/>
</dbReference>
<keyword evidence="1" id="KW-1133">Transmembrane helix</keyword>
<dbReference type="NCBIfam" id="TIGR02532">
    <property type="entry name" value="IV_pilin_GFxxxE"/>
    <property type="match status" value="1"/>
</dbReference>
<proteinExistence type="predicted"/>
<organism evidence="2 3">
    <name type="scientific">Lacibacter cauensis</name>
    <dbReference type="NCBI Taxonomy" id="510947"/>
    <lineage>
        <taxon>Bacteria</taxon>
        <taxon>Pseudomonadati</taxon>
        <taxon>Bacteroidota</taxon>
        <taxon>Chitinophagia</taxon>
        <taxon>Chitinophagales</taxon>
        <taxon>Chitinophagaceae</taxon>
        <taxon>Lacibacter</taxon>
    </lineage>
</organism>
<dbReference type="InterPro" id="IPR045584">
    <property type="entry name" value="Pilin-like"/>
</dbReference>
<accession>A0A562S809</accession>
<feature type="transmembrane region" description="Helical" evidence="1">
    <location>
        <begin position="21"/>
        <end position="41"/>
    </location>
</feature>
<dbReference type="Pfam" id="PF07963">
    <property type="entry name" value="N_methyl"/>
    <property type="match status" value="1"/>
</dbReference>
<keyword evidence="1" id="KW-0472">Membrane</keyword>
<keyword evidence="1" id="KW-0812">Transmembrane</keyword>
<dbReference type="EMBL" id="VLLE01000010">
    <property type="protein sequence ID" value="TWI77519.1"/>
    <property type="molecule type" value="Genomic_DNA"/>
</dbReference>
<dbReference type="SUPFAM" id="SSF54523">
    <property type="entry name" value="Pili subunits"/>
    <property type="match status" value="1"/>
</dbReference>
<keyword evidence="3" id="KW-1185">Reference proteome</keyword>
<comment type="caution">
    <text evidence="2">The sequence shown here is derived from an EMBL/GenBank/DDBJ whole genome shotgun (WGS) entry which is preliminary data.</text>
</comment>
<dbReference type="Gene3D" id="3.30.700.10">
    <property type="entry name" value="Glycoprotein, Type 4 Pilin"/>
    <property type="match status" value="1"/>
</dbReference>
<evidence type="ECO:0000256" key="1">
    <source>
        <dbReference type="SAM" id="Phobius"/>
    </source>
</evidence>
<evidence type="ECO:0000313" key="2">
    <source>
        <dbReference type="EMBL" id="TWI77519.1"/>
    </source>
</evidence>
<dbReference type="AlphaFoldDB" id="A0A562S809"/>